<dbReference type="EMBL" id="BARW01004247">
    <property type="protein sequence ID" value="GAI61155.1"/>
    <property type="molecule type" value="Genomic_DNA"/>
</dbReference>
<protein>
    <submittedName>
        <fullName evidence="1">Uncharacterized protein</fullName>
    </submittedName>
</protein>
<evidence type="ECO:0000313" key="1">
    <source>
        <dbReference type="EMBL" id="GAI61155.1"/>
    </source>
</evidence>
<sequence length="56" mass="6647">MTIDRKKSLLEALKQTLMDEFNKGLLETYAEEFDYNDLEQAFREQLIEKVSSEDET</sequence>
<proteinExistence type="predicted"/>
<organism evidence="1">
    <name type="scientific">marine sediment metagenome</name>
    <dbReference type="NCBI Taxonomy" id="412755"/>
    <lineage>
        <taxon>unclassified sequences</taxon>
        <taxon>metagenomes</taxon>
        <taxon>ecological metagenomes</taxon>
    </lineage>
</organism>
<name>X1RDB8_9ZZZZ</name>
<comment type="caution">
    <text evidence="1">The sequence shown here is derived from an EMBL/GenBank/DDBJ whole genome shotgun (WGS) entry which is preliminary data.</text>
</comment>
<gene>
    <name evidence="1" type="ORF">S12H4_10101</name>
</gene>
<dbReference type="AlphaFoldDB" id="X1RDB8"/>
<accession>X1RDB8</accession>
<reference evidence="1" key="1">
    <citation type="journal article" date="2014" name="Front. Microbiol.">
        <title>High frequency of phylogenetically diverse reductive dehalogenase-homologous genes in deep subseafloor sedimentary metagenomes.</title>
        <authorList>
            <person name="Kawai M."/>
            <person name="Futagami T."/>
            <person name="Toyoda A."/>
            <person name="Takaki Y."/>
            <person name="Nishi S."/>
            <person name="Hori S."/>
            <person name="Arai W."/>
            <person name="Tsubouchi T."/>
            <person name="Morono Y."/>
            <person name="Uchiyama I."/>
            <person name="Ito T."/>
            <person name="Fujiyama A."/>
            <person name="Inagaki F."/>
            <person name="Takami H."/>
        </authorList>
    </citation>
    <scope>NUCLEOTIDE SEQUENCE</scope>
    <source>
        <strain evidence="1">Expedition CK06-06</strain>
    </source>
</reference>